<evidence type="ECO:0000313" key="2">
    <source>
        <dbReference type="Proteomes" id="UP000199501"/>
    </source>
</evidence>
<dbReference type="Proteomes" id="UP000199501">
    <property type="component" value="Unassembled WGS sequence"/>
</dbReference>
<dbReference type="STRING" id="1271860.SAMN05216174_11347"/>
<reference evidence="2" key="1">
    <citation type="submission" date="2016-10" db="EMBL/GenBank/DDBJ databases">
        <authorList>
            <person name="Varghese N."/>
            <person name="Submissions S."/>
        </authorList>
    </citation>
    <scope>NUCLEOTIDE SEQUENCE [LARGE SCALE GENOMIC DNA]</scope>
    <source>
        <strain evidence="2">IBRC-M 10403</strain>
    </source>
</reference>
<evidence type="ECO:0000313" key="1">
    <source>
        <dbReference type="EMBL" id="SDD55956.1"/>
    </source>
</evidence>
<sequence>MNPGQAEPATQQTEHDPFAVTETPDHVAVRSSSDAEIIVTTGEDGALLVEVVHPCDWPESAAGPEDTRVWVNDGLVYPAAS</sequence>
<proteinExistence type="predicted"/>
<organism evidence="1 2">
    <name type="scientific">Actinokineospora iranica</name>
    <dbReference type="NCBI Taxonomy" id="1271860"/>
    <lineage>
        <taxon>Bacteria</taxon>
        <taxon>Bacillati</taxon>
        <taxon>Actinomycetota</taxon>
        <taxon>Actinomycetes</taxon>
        <taxon>Pseudonocardiales</taxon>
        <taxon>Pseudonocardiaceae</taxon>
        <taxon>Actinokineospora</taxon>
    </lineage>
</organism>
<keyword evidence="2" id="KW-1185">Reference proteome</keyword>
<name>A0A1G6VT07_9PSEU</name>
<protein>
    <submittedName>
        <fullName evidence="1">Uncharacterized protein</fullName>
    </submittedName>
</protein>
<accession>A0A1G6VT07</accession>
<gene>
    <name evidence="1" type="ORF">SAMN05216174_11347</name>
</gene>
<dbReference type="AlphaFoldDB" id="A0A1G6VT07"/>
<dbReference type="EMBL" id="FMZZ01000013">
    <property type="protein sequence ID" value="SDD55956.1"/>
    <property type="molecule type" value="Genomic_DNA"/>
</dbReference>